<name>A0A4Z2EC83_9TELE</name>
<dbReference type="EMBL" id="SRLO01010803">
    <property type="protein sequence ID" value="TNN26180.1"/>
    <property type="molecule type" value="Genomic_DNA"/>
</dbReference>
<evidence type="ECO:0000313" key="2">
    <source>
        <dbReference type="EMBL" id="TNN26180.1"/>
    </source>
</evidence>
<reference evidence="2 3" key="1">
    <citation type="submission" date="2019-03" db="EMBL/GenBank/DDBJ databases">
        <title>First draft genome of Liparis tanakae, snailfish: a comprehensive survey of snailfish specific genes.</title>
        <authorList>
            <person name="Kim W."/>
            <person name="Song I."/>
            <person name="Jeong J.-H."/>
            <person name="Kim D."/>
            <person name="Kim S."/>
            <person name="Ryu S."/>
            <person name="Song J.Y."/>
            <person name="Lee S.K."/>
        </authorList>
    </citation>
    <scope>NUCLEOTIDE SEQUENCE [LARGE SCALE GENOMIC DNA]</scope>
    <source>
        <tissue evidence="2">Muscle</tissue>
    </source>
</reference>
<feature type="region of interest" description="Disordered" evidence="1">
    <location>
        <begin position="1"/>
        <end position="83"/>
    </location>
</feature>
<dbReference type="Proteomes" id="UP000314294">
    <property type="component" value="Unassembled WGS sequence"/>
</dbReference>
<feature type="compositionally biased region" description="Basic and acidic residues" evidence="1">
    <location>
        <begin position="63"/>
        <end position="83"/>
    </location>
</feature>
<evidence type="ECO:0000313" key="3">
    <source>
        <dbReference type="Proteomes" id="UP000314294"/>
    </source>
</evidence>
<dbReference type="AlphaFoldDB" id="A0A4Z2EC83"/>
<keyword evidence="3" id="KW-1185">Reference proteome</keyword>
<feature type="compositionally biased region" description="Polar residues" evidence="1">
    <location>
        <begin position="46"/>
        <end position="60"/>
    </location>
</feature>
<feature type="compositionally biased region" description="Basic and acidic residues" evidence="1">
    <location>
        <begin position="26"/>
        <end position="45"/>
    </location>
</feature>
<proteinExistence type="predicted"/>
<comment type="caution">
    <text evidence="2">The sequence shown here is derived from an EMBL/GenBank/DDBJ whole genome shotgun (WGS) entry which is preliminary data.</text>
</comment>
<organism evidence="2 3">
    <name type="scientific">Liparis tanakae</name>
    <name type="common">Tanaka's snailfish</name>
    <dbReference type="NCBI Taxonomy" id="230148"/>
    <lineage>
        <taxon>Eukaryota</taxon>
        <taxon>Metazoa</taxon>
        <taxon>Chordata</taxon>
        <taxon>Craniata</taxon>
        <taxon>Vertebrata</taxon>
        <taxon>Euteleostomi</taxon>
        <taxon>Actinopterygii</taxon>
        <taxon>Neopterygii</taxon>
        <taxon>Teleostei</taxon>
        <taxon>Neoteleostei</taxon>
        <taxon>Acanthomorphata</taxon>
        <taxon>Eupercaria</taxon>
        <taxon>Perciformes</taxon>
        <taxon>Cottioidei</taxon>
        <taxon>Cottales</taxon>
        <taxon>Liparidae</taxon>
        <taxon>Liparis</taxon>
    </lineage>
</organism>
<evidence type="ECO:0000256" key="1">
    <source>
        <dbReference type="SAM" id="MobiDB-lite"/>
    </source>
</evidence>
<sequence>MSPPSPPDGTDRERTWRQPPLRAPRHRDGGPGDPQRADRDQETRSKQTGTRTASSTSPQLELNAKDGADKILLVRKDGAMRAR</sequence>
<gene>
    <name evidence="2" type="ORF">EYF80_063684</name>
</gene>
<protein>
    <submittedName>
        <fullName evidence="2">Uncharacterized protein</fullName>
    </submittedName>
</protein>
<accession>A0A4Z2EC83</accession>